<dbReference type="EMBL" id="CP015520">
    <property type="protein sequence ID" value="ANF22133.1"/>
    <property type="molecule type" value="Genomic_DNA"/>
</dbReference>
<reference evidence="4" key="1">
    <citation type="journal article" date="2016" name="Syst. Appl. Microbiol.">
        <title>Thermococcus piezophilus sp. nov., a novel hyperthermophilic and piezophilic archaeon with a broad pressure range for growth, isolated from a deepest hydrothermal vent at the Mid-Cayman Rise.</title>
        <authorList>
            <person name="Dalmasso C."/>
            <person name="Oger P."/>
            <person name="Selva G."/>
            <person name="Courtine D."/>
            <person name="L'Haridon S."/>
            <person name="Garlaschelli A."/>
            <person name="Roussel E."/>
            <person name="Miyazaki J."/>
            <person name="Reveillaud J."/>
            <person name="Jebbar M."/>
            <person name="Takai K."/>
            <person name="Maignien L."/>
            <person name="Alain K."/>
        </authorList>
    </citation>
    <scope>NUCLEOTIDE SEQUENCE [LARGE SCALE GENOMIC DNA]</scope>
    <source>
        <strain evidence="4">CDGS</strain>
    </source>
</reference>
<organism evidence="3 4">
    <name type="scientific">Thermococcus piezophilus</name>
    <dbReference type="NCBI Taxonomy" id="1712654"/>
    <lineage>
        <taxon>Archaea</taxon>
        <taxon>Methanobacteriati</taxon>
        <taxon>Methanobacteriota</taxon>
        <taxon>Thermococci</taxon>
        <taxon>Thermococcales</taxon>
        <taxon>Thermococcaceae</taxon>
        <taxon>Thermococcus</taxon>
    </lineage>
</organism>
<feature type="coiled-coil region" evidence="1">
    <location>
        <begin position="7"/>
        <end position="34"/>
    </location>
</feature>
<evidence type="ECO:0000256" key="1">
    <source>
        <dbReference type="SAM" id="Coils"/>
    </source>
</evidence>
<feature type="transmembrane region" description="Helical" evidence="2">
    <location>
        <begin position="82"/>
        <end position="102"/>
    </location>
</feature>
<keyword evidence="2" id="KW-0812">Transmembrane</keyword>
<evidence type="ECO:0000256" key="2">
    <source>
        <dbReference type="SAM" id="Phobius"/>
    </source>
</evidence>
<dbReference type="Proteomes" id="UP000076969">
    <property type="component" value="Chromosome"/>
</dbReference>
<evidence type="ECO:0000313" key="3">
    <source>
        <dbReference type="EMBL" id="ANF22133.1"/>
    </source>
</evidence>
<feature type="transmembrane region" description="Helical" evidence="2">
    <location>
        <begin position="49"/>
        <end position="70"/>
    </location>
</feature>
<keyword evidence="4" id="KW-1185">Reference proteome</keyword>
<dbReference type="STRING" id="1712654.A7C91_02210"/>
<proteinExistence type="predicted"/>
<sequence length="213" mass="25000">MGKEKVLEEMDRRIKRLEAEIEFAEERLRYLEEIGAPSKYKALKRRDYSVYYTIFIGVWMLVGLLAFMSIKDRLPGVINIPLLPYLFITLSIILIPILYLMWSKNQEVRTPMDEFEERERLARTIIASFYRPLMKAIEEDDKEAMKNLAEELLRNPVLAGAIERMNEGDPKLMAYALYLYASYTEGLEDEVKETISRLHNKPLRALLETLIET</sequence>
<dbReference type="GeneID" id="28494970"/>
<dbReference type="AlphaFoldDB" id="A0A172WFD0"/>
<gene>
    <name evidence="3" type="ORF">A7C91_02210</name>
</gene>
<dbReference type="KEGG" id="tpie:A7C91_02210"/>
<accession>A0A172WFD0</accession>
<evidence type="ECO:0000313" key="4">
    <source>
        <dbReference type="Proteomes" id="UP000076969"/>
    </source>
</evidence>
<dbReference type="OrthoDB" id="102388at2157"/>
<dbReference type="RefSeq" id="WP_068664525.1">
    <property type="nucleotide sequence ID" value="NZ_CP015520.1"/>
</dbReference>
<keyword evidence="1" id="KW-0175">Coiled coil</keyword>
<keyword evidence="2" id="KW-1133">Transmembrane helix</keyword>
<keyword evidence="2" id="KW-0472">Membrane</keyword>
<name>A0A172WFD0_9EURY</name>
<protein>
    <submittedName>
        <fullName evidence="3">Uncharacterized protein</fullName>
    </submittedName>
</protein>